<evidence type="ECO:0000313" key="9">
    <source>
        <dbReference type="EMBL" id="NKQ53079.1"/>
    </source>
</evidence>
<dbReference type="InterPro" id="IPR050428">
    <property type="entry name" value="TCS_sensor_his_kinase"/>
</dbReference>
<comment type="caution">
    <text evidence="9">The sequence shown here is derived from an EMBL/GenBank/DDBJ whole genome shotgun (WGS) entry which is preliminary data.</text>
</comment>
<evidence type="ECO:0000256" key="1">
    <source>
        <dbReference type="ARBA" id="ARBA00000085"/>
    </source>
</evidence>
<feature type="compositionally biased region" description="Low complexity" evidence="6">
    <location>
        <begin position="880"/>
        <end position="906"/>
    </location>
</feature>
<keyword evidence="10" id="KW-1185">Reference proteome</keyword>
<feature type="transmembrane region" description="Helical" evidence="7">
    <location>
        <begin position="32"/>
        <end position="51"/>
    </location>
</feature>
<keyword evidence="4" id="KW-0808">Transferase</keyword>
<feature type="compositionally biased region" description="Basic and acidic residues" evidence="6">
    <location>
        <begin position="791"/>
        <end position="800"/>
    </location>
</feature>
<evidence type="ECO:0000256" key="3">
    <source>
        <dbReference type="ARBA" id="ARBA00022553"/>
    </source>
</evidence>
<keyword evidence="5" id="KW-0418">Kinase</keyword>
<dbReference type="SUPFAM" id="SSF55874">
    <property type="entry name" value="ATPase domain of HSP90 chaperone/DNA topoisomerase II/histidine kinase"/>
    <property type="match status" value="1"/>
</dbReference>
<dbReference type="PANTHER" id="PTHR45436:SF5">
    <property type="entry name" value="SENSOR HISTIDINE KINASE TRCS"/>
    <property type="match status" value="1"/>
</dbReference>
<evidence type="ECO:0000256" key="5">
    <source>
        <dbReference type="ARBA" id="ARBA00022777"/>
    </source>
</evidence>
<keyword evidence="7" id="KW-1133">Transmembrane helix</keyword>
<feature type="transmembrane region" description="Helical" evidence="7">
    <location>
        <begin position="332"/>
        <end position="353"/>
    </location>
</feature>
<reference evidence="9 10" key="1">
    <citation type="submission" date="2020-04" db="EMBL/GenBank/DDBJ databases">
        <title>Novel species.</title>
        <authorList>
            <person name="Teo W.F.A."/>
            <person name="Lipun K."/>
            <person name="Srisuk N."/>
            <person name="Duangmal K."/>
        </authorList>
    </citation>
    <scope>NUCLEOTIDE SEQUENCE [LARGE SCALE GENOMIC DNA]</scope>
    <source>
        <strain evidence="9 10">K13G38</strain>
    </source>
</reference>
<evidence type="ECO:0000313" key="10">
    <source>
        <dbReference type="Proteomes" id="UP000715441"/>
    </source>
</evidence>
<dbReference type="InterPro" id="IPR003594">
    <property type="entry name" value="HATPase_dom"/>
</dbReference>
<feature type="compositionally biased region" description="Basic and acidic residues" evidence="6">
    <location>
        <begin position="1044"/>
        <end position="1057"/>
    </location>
</feature>
<feature type="compositionally biased region" description="Low complexity" evidence="6">
    <location>
        <begin position="750"/>
        <end position="763"/>
    </location>
</feature>
<evidence type="ECO:0000256" key="4">
    <source>
        <dbReference type="ARBA" id="ARBA00022679"/>
    </source>
</evidence>
<dbReference type="SMART" id="SM00387">
    <property type="entry name" value="HATPase_c"/>
    <property type="match status" value="1"/>
</dbReference>
<dbReference type="Pfam" id="PF08376">
    <property type="entry name" value="NIT"/>
    <property type="match status" value="1"/>
</dbReference>
<dbReference type="Pfam" id="PF02518">
    <property type="entry name" value="HATPase_c"/>
    <property type="match status" value="1"/>
</dbReference>
<evidence type="ECO:0000256" key="6">
    <source>
        <dbReference type="SAM" id="MobiDB-lite"/>
    </source>
</evidence>
<dbReference type="Gene3D" id="6.10.340.10">
    <property type="match status" value="1"/>
</dbReference>
<feature type="compositionally biased region" description="Basic and acidic residues" evidence="6">
    <location>
        <begin position="1284"/>
        <end position="1293"/>
    </location>
</feature>
<dbReference type="EMBL" id="JAAXLS010000004">
    <property type="protein sequence ID" value="NKQ53079.1"/>
    <property type="molecule type" value="Genomic_DNA"/>
</dbReference>
<feature type="compositionally biased region" description="Polar residues" evidence="6">
    <location>
        <begin position="851"/>
        <end position="865"/>
    </location>
</feature>
<dbReference type="EC" id="2.7.13.3" evidence="2"/>
<dbReference type="InterPro" id="IPR036890">
    <property type="entry name" value="HATPase_C_sf"/>
</dbReference>
<keyword evidence="3" id="KW-0597">Phosphoprotein</keyword>
<sequence length="1293" mass="136201">MPVGQLLGQQPRRPSKWRGLADWRDWKISVKLAAVTLVPIIIALVLGGITISNQVSRSGNYERIDRLVKLSTDVRSLVDALQQERIGTTALLTQGTVGSSPQLDAARAATDKALQPIAADTSRVTQLDTAASAPGTAANNALARLGQVRQQVAGGRLDSLQALDAYSAMTGPLLTLDTSLVAGVSDDALSGTANALHDLLVAKEEVSTSQSLVTYGISRGMLPPTQLNQVRAGEIRLADRLEDFRAAGDGAQEQDFDRSVMGPEFDTRGRLVGSVLNTQSSSASDVLAGLSAQQWTASSTAVVNGMRGLSDRMGAQLSGQSTDLVESSGSDAGLLAVLLFAALIVTGVVVFLITRQLLRSLRLLRTSALDVADRQLPAAVQNIQEGREQSAEVSPVAVGSADEIGEVAKAFDAVHSQALRLAIEQAAMRTGYSSVFINLSRRSQSLVQRQLQLIERLERDEEDADQLATLFQLDHLATRMRRNNENLMVLSGAEPGRRSGQPVSTGDVLRAAVSEIEQYQRVVVQTPPNARIVGYAASDLMRLIAELLDNATAFSAPETQVTVSTRVADGGRLLIDIMDKGIGMNEAEVAEANARLTEAASVDLATSRRMGLFVVGRLAGRHNIGVVLHGGKDIVGVRATVSVPADLVMDLPEQTTTTTPPPEAGSLPRRGINGTSRPGALTSLAGATSGTLGDGAAAPGAWTQNGHSGMLPPRPPSDVEVSGTALFSPISPEDMPEPQALAPEPPLPAVPEQAAEPEPGELPSGKELFEANVSPGALTEWWSAAAAEPKPPVREPRPDETTPIFDETLSAWFRSEQPAPAEEKEAEDKPETKPEPRATTGWDFAVDESWRTVQQVSQHEPTSYTEAGLPRRRRGEQLMPGSAAPGGVTPSSPAPGAAPEGSQPAPEEAKPALPSRNAADVRGRLSSFQHGVNRARHAKDQPAPGAETAPADAAAAESRQATPLPQRRAQPQPWPAAEPQQPAESEQPSAGPGALPQRRPRPQRPQGAPENVQAQPEEALPQAGSAAEGGLPQRQSESGQLHGDTGRTDSGLPRREPVQAADSGLSEQQADTGAPQRAADTGLPQRGTDSGMPRREPAQAADTGLPQRQTGSGLPQRGVGAGLPQPGSGLPQRQRAQAPETAAPHGQADPGLPQRQPGLDNPLPRRRPGAERPAETSGAFLWQPSEPAPAAPAPAAPAEDSAWSFATDESWRTVEAVSQAGPTGYTAAGLPRRRRGEQLMPGSASSAGAPGPRAQRDPQDVRGRLSSFQQGVRRGRHRTTQPVDSEHETMEGE</sequence>
<name>A0ABX1J283_9PSEU</name>
<feature type="compositionally biased region" description="Basic and acidic residues" evidence="6">
    <location>
        <begin position="1254"/>
        <end position="1263"/>
    </location>
</feature>
<proteinExistence type="predicted"/>
<evidence type="ECO:0000256" key="7">
    <source>
        <dbReference type="SAM" id="Phobius"/>
    </source>
</evidence>
<keyword evidence="7" id="KW-0472">Membrane</keyword>
<feature type="domain" description="Histidine kinase/HSP90-like ATPase" evidence="8">
    <location>
        <begin position="535"/>
        <end position="647"/>
    </location>
</feature>
<organism evidence="9 10">
    <name type="scientific">Amycolatopsis acididurans</name>
    <dbReference type="NCBI Taxonomy" id="2724524"/>
    <lineage>
        <taxon>Bacteria</taxon>
        <taxon>Bacillati</taxon>
        <taxon>Actinomycetota</taxon>
        <taxon>Actinomycetes</taxon>
        <taxon>Pseudonocardiales</taxon>
        <taxon>Pseudonocardiaceae</taxon>
        <taxon>Amycolatopsis</taxon>
    </lineage>
</organism>
<dbReference type="Gene3D" id="3.30.565.10">
    <property type="entry name" value="Histidine kinase-like ATPase, C-terminal domain"/>
    <property type="match status" value="1"/>
</dbReference>
<feature type="region of interest" description="Disordered" evidence="6">
    <location>
        <begin position="652"/>
        <end position="1293"/>
    </location>
</feature>
<feature type="compositionally biased region" description="Basic and acidic residues" evidence="6">
    <location>
        <begin position="821"/>
        <end position="836"/>
    </location>
</feature>
<evidence type="ECO:0000256" key="2">
    <source>
        <dbReference type="ARBA" id="ARBA00012438"/>
    </source>
</evidence>
<dbReference type="PANTHER" id="PTHR45436">
    <property type="entry name" value="SENSOR HISTIDINE KINASE YKOH"/>
    <property type="match status" value="1"/>
</dbReference>
<dbReference type="Proteomes" id="UP000715441">
    <property type="component" value="Unassembled WGS sequence"/>
</dbReference>
<feature type="compositionally biased region" description="Low complexity" evidence="6">
    <location>
        <begin position="1241"/>
        <end position="1252"/>
    </location>
</feature>
<protein>
    <recommendedName>
        <fullName evidence="2">histidine kinase</fullName>
        <ecNumber evidence="2">2.7.13.3</ecNumber>
    </recommendedName>
</protein>
<evidence type="ECO:0000259" key="8">
    <source>
        <dbReference type="SMART" id="SM00387"/>
    </source>
</evidence>
<comment type="catalytic activity">
    <reaction evidence="1">
        <text>ATP + protein L-histidine = ADP + protein N-phospho-L-histidine.</text>
        <dbReference type="EC" id="2.7.13.3"/>
    </reaction>
</comment>
<dbReference type="InterPro" id="IPR013587">
    <property type="entry name" value="Nitrate/nitrite_sensing"/>
</dbReference>
<gene>
    <name evidence="9" type="ORF">HFP15_09310</name>
</gene>
<accession>A0ABX1J283</accession>
<feature type="compositionally biased region" description="Low complexity" evidence="6">
    <location>
        <begin position="942"/>
        <end position="997"/>
    </location>
</feature>
<feature type="compositionally biased region" description="Pro residues" evidence="6">
    <location>
        <begin position="1186"/>
        <end position="1195"/>
    </location>
</feature>
<keyword evidence="7" id="KW-0812">Transmembrane</keyword>